<dbReference type="InterPro" id="IPR005702">
    <property type="entry name" value="Wzc-like_C"/>
</dbReference>
<evidence type="ECO:0000313" key="12">
    <source>
        <dbReference type="EMBL" id="PMB43009.1"/>
    </source>
</evidence>
<dbReference type="NCBIfam" id="TIGR01007">
    <property type="entry name" value="eps_fam"/>
    <property type="match status" value="1"/>
</dbReference>
<keyword evidence="6" id="KW-0067">ATP-binding</keyword>
<dbReference type="EC" id="2.7.10.2" evidence="2"/>
<evidence type="ECO:0000256" key="8">
    <source>
        <dbReference type="ARBA" id="ARBA00051245"/>
    </source>
</evidence>
<evidence type="ECO:0000256" key="3">
    <source>
        <dbReference type="ARBA" id="ARBA00022679"/>
    </source>
</evidence>
<dbReference type="Gene3D" id="3.40.50.300">
    <property type="entry name" value="P-loop containing nucleotide triphosphate hydrolases"/>
    <property type="match status" value="1"/>
</dbReference>
<accession>A0A2N6M8A5</accession>
<proteinExistence type="inferred from homology"/>
<keyword evidence="4" id="KW-0547">Nucleotide-binding</keyword>
<keyword evidence="10" id="KW-0812">Transmembrane</keyword>
<sequence>MTPPIVKRYLIAFEKYKWMGLASFTLVVVGSTVVAMQPEPPASYIAEAALTYSSPPVLFSVTGGEIQQQGQELTQETLLSDQIVEAVATKVNVKPKQIGQNVALSVPAKSKPGEEPASTLIEIKYKDSNEKRAKETVQLLMEAMIKLSGEINTRRLNAIIKKINERSPEIKQDLQLAEKKLEQYDRIEGPALLAAENGSLLTAITSSQSQQRQIQLTLSGVNAQIRSLQKKLGLNSNEAYVSSALSADPIIANLRSQIYQVESQMGVLAKQGARPELPQMVQLQRQKDAYEQLLQQRAVEVVGGGGAAAPLAGSIIDIRSQSNLDPARQQLANQLVALQTQYETLQQQLISLRQDEERLRQMYALIPNKQLERSRLEQEVTLKKAIYDKMQAKLIDAQAAEAETVSSLSVAKVPVVTADIKPPKSVPTTLAVGGFLGLIVGGGVIFLLGSLEGTFKTKEDIRNSLKQREVALLGELPLMPVEDLSADEVPTILSVYSPYLEYYEKFRSNLRRLGGKNLKVILITSVSSREGKTVSAYNLGIASAQAGKRTLIIETDLRSPSRSPSLKVTIDSNANIEPLRYYGSLSECIRLVPDIENLYIVPSVGPVSQPAAILESSELRRLIEDARERYDLVIIDTNPISLCNDALLIQPYSDGIILVTRPHYTQENMLGEVVDELVESELGLVGAIINGADISVPQLVELVSASGEESGEKAEVSAGTVQN</sequence>
<keyword evidence="10" id="KW-1133">Transmembrane helix</keyword>
<dbReference type="SUPFAM" id="SSF52540">
    <property type="entry name" value="P-loop containing nucleoside triphosphate hydrolases"/>
    <property type="match status" value="1"/>
</dbReference>
<dbReference type="CDD" id="cd05387">
    <property type="entry name" value="BY-kinase"/>
    <property type="match status" value="1"/>
</dbReference>
<evidence type="ECO:0000313" key="13">
    <source>
        <dbReference type="Proteomes" id="UP000234966"/>
    </source>
</evidence>
<gene>
    <name evidence="12" type="ORF">CEN41_13895</name>
</gene>
<dbReference type="AlphaFoldDB" id="A0A2N6M8A5"/>
<comment type="catalytic activity">
    <reaction evidence="8">
        <text>L-tyrosyl-[protein] + ATP = O-phospho-L-tyrosyl-[protein] + ADP + H(+)</text>
        <dbReference type="Rhea" id="RHEA:10596"/>
        <dbReference type="Rhea" id="RHEA-COMP:10136"/>
        <dbReference type="Rhea" id="RHEA-COMP:20101"/>
        <dbReference type="ChEBI" id="CHEBI:15378"/>
        <dbReference type="ChEBI" id="CHEBI:30616"/>
        <dbReference type="ChEBI" id="CHEBI:46858"/>
        <dbReference type="ChEBI" id="CHEBI:61978"/>
        <dbReference type="ChEBI" id="CHEBI:456216"/>
        <dbReference type="EC" id="2.7.10.2"/>
    </reaction>
</comment>
<dbReference type="PANTHER" id="PTHR32309:SF13">
    <property type="entry name" value="FERRIC ENTEROBACTIN TRANSPORT PROTEIN FEPE"/>
    <property type="match status" value="1"/>
</dbReference>
<dbReference type="EMBL" id="NMQI01000317">
    <property type="protein sequence ID" value="PMB43009.1"/>
    <property type="molecule type" value="Genomic_DNA"/>
</dbReference>
<feature type="transmembrane region" description="Helical" evidence="10">
    <location>
        <begin position="430"/>
        <end position="449"/>
    </location>
</feature>
<dbReference type="InterPro" id="IPR050445">
    <property type="entry name" value="Bact_polysacc_biosynth/exp"/>
</dbReference>
<dbReference type="Pfam" id="PF13614">
    <property type="entry name" value="AAA_31"/>
    <property type="match status" value="1"/>
</dbReference>
<feature type="domain" description="AAA" evidence="11">
    <location>
        <begin position="520"/>
        <end position="662"/>
    </location>
</feature>
<evidence type="ECO:0000256" key="6">
    <source>
        <dbReference type="ARBA" id="ARBA00022840"/>
    </source>
</evidence>
<dbReference type="GO" id="GO:0004715">
    <property type="term" value="F:non-membrane spanning protein tyrosine kinase activity"/>
    <property type="evidence" value="ECO:0007669"/>
    <property type="project" value="UniProtKB-EC"/>
</dbReference>
<evidence type="ECO:0000256" key="7">
    <source>
        <dbReference type="ARBA" id="ARBA00023137"/>
    </source>
</evidence>
<dbReference type="GO" id="GO:0005524">
    <property type="term" value="F:ATP binding"/>
    <property type="evidence" value="ECO:0007669"/>
    <property type="project" value="UniProtKB-KW"/>
</dbReference>
<dbReference type="Proteomes" id="UP000234966">
    <property type="component" value="Unassembled WGS sequence"/>
</dbReference>
<evidence type="ECO:0000256" key="10">
    <source>
        <dbReference type="SAM" id="Phobius"/>
    </source>
</evidence>
<keyword evidence="7" id="KW-0829">Tyrosine-protein kinase</keyword>
<feature type="coiled-coil region" evidence="9">
    <location>
        <begin position="328"/>
        <end position="362"/>
    </location>
</feature>
<evidence type="ECO:0000256" key="9">
    <source>
        <dbReference type="SAM" id="Coils"/>
    </source>
</evidence>
<evidence type="ECO:0000256" key="4">
    <source>
        <dbReference type="ARBA" id="ARBA00022741"/>
    </source>
</evidence>
<dbReference type="InterPro" id="IPR027417">
    <property type="entry name" value="P-loop_NTPase"/>
</dbReference>
<organism evidence="12 13">
    <name type="scientific">Fischerella thermalis CCMEE 5330</name>
    <dbReference type="NCBI Taxonomy" id="2019670"/>
    <lineage>
        <taxon>Bacteria</taxon>
        <taxon>Bacillati</taxon>
        <taxon>Cyanobacteriota</taxon>
        <taxon>Cyanophyceae</taxon>
        <taxon>Nostocales</taxon>
        <taxon>Hapalosiphonaceae</taxon>
        <taxon>Fischerella</taxon>
    </lineage>
</organism>
<dbReference type="RefSeq" id="WP_102207100.1">
    <property type="nucleotide sequence ID" value="NZ_NMQI01000317.1"/>
</dbReference>
<evidence type="ECO:0000259" key="11">
    <source>
        <dbReference type="Pfam" id="PF13614"/>
    </source>
</evidence>
<comment type="similarity">
    <text evidence="1">Belongs to the CpsD/CapB family.</text>
</comment>
<keyword evidence="10" id="KW-0472">Membrane</keyword>
<evidence type="ECO:0000256" key="5">
    <source>
        <dbReference type="ARBA" id="ARBA00022777"/>
    </source>
</evidence>
<keyword evidence="3" id="KW-0808">Transferase</keyword>
<reference evidence="12 13" key="1">
    <citation type="submission" date="2017-07" db="EMBL/GenBank/DDBJ databases">
        <title>Genomes of Fischerella (Mastigocladus) sp. strains.</title>
        <authorList>
            <person name="Miller S.R."/>
        </authorList>
    </citation>
    <scope>NUCLEOTIDE SEQUENCE [LARGE SCALE GENOMIC DNA]</scope>
    <source>
        <strain evidence="12 13">CCMEE 5330</strain>
    </source>
</reference>
<dbReference type="PANTHER" id="PTHR32309">
    <property type="entry name" value="TYROSINE-PROTEIN KINASE"/>
    <property type="match status" value="1"/>
</dbReference>
<keyword evidence="5" id="KW-0418">Kinase</keyword>
<comment type="caution">
    <text evidence="12">The sequence shown here is derived from an EMBL/GenBank/DDBJ whole genome shotgun (WGS) entry which is preliminary data.</text>
</comment>
<protein>
    <recommendedName>
        <fullName evidence="2">non-specific protein-tyrosine kinase</fullName>
        <ecNumber evidence="2">2.7.10.2</ecNumber>
    </recommendedName>
</protein>
<evidence type="ECO:0000256" key="2">
    <source>
        <dbReference type="ARBA" id="ARBA00011903"/>
    </source>
</evidence>
<name>A0A2N6M8A5_9CYAN</name>
<dbReference type="GO" id="GO:0005886">
    <property type="term" value="C:plasma membrane"/>
    <property type="evidence" value="ECO:0007669"/>
    <property type="project" value="TreeGrafter"/>
</dbReference>
<dbReference type="InterPro" id="IPR025669">
    <property type="entry name" value="AAA_dom"/>
</dbReference>
<evidence type="ECO:0000256" key="1">
    <source>
        <dbReference type="ARBA" id="ARBA00007316"/>
    </source>
</evidence>
<keyword evidence="9" id="KW-0175">Coiled coil</keyword>